<dbReference type="Proteomes" id="UP000037035">
    <property type="component" value="Unassembled WGS sequence"/>
</dbReference>
<name>A0A0L6U9A2_9BASI</name>
<protein>
    <submittedName>
        <fullName evidence="2">Uncharacterized protein</fullName>
    </submittedName>
</protein>
<gene>
    <name evidence="2" type="ORF">VP01_876g1</name>
</gene>
<dbReference type="EMBL" id="LAVV01014348">
    <property type="protein sequence ID" value="KNZ44842.1"/>
    <property type="molecule type" value="Genomic_DNA"/>
</dbReference>
<dbReference type="VEuPathDB" id="FungiDB:VP01_876g1"/>
<feature type="compositionally biased region" description="Low complexity" evidence="1">
    <location>
        <begin position="730"/>
        <end position="743"/>
    </location>
</feature>
<reference evidence="2 3" key="1">
    <citation type="submission" date="2015-08" db="EMBL/GenBank/DDBJ databases">
        <title>Next Generation Sequencing and Analysis of the Genome of Puccinia sorghi L Schw, the Causal Agent of Maize Common Rust.</title>
        <authorList>
            <person name="Rochi L."/>
            <person name="Burguener G."/>
            <person name="Darino M."/>
            <person name="Turjanski A."/>
            <person name="Kreff E."/>
            <person name="Dieguez M.J."/>
            <person name="Sacco F."/>
        </authorList>
    </citation>
    <scope>NUCLEOTIDE SEQUENCE [LARGE SCALE GENOMIC DNA]</scope>
    <source>
        <strain evidence="2 3">RO10H11247</strain>
    </source>
</reference>
<organism evidence="2 3">
    <name type="scientific">Puccinia sorghi</name>
    <dbReference type="NCBI Taxonomy" id="27349"/>
    <lineage>
        <taxon>Eukaryota</taxon>
        <taxon>Fungi</taxon>
        <taxon>Dikarya</taxon>
        <taxon>Basidiomycota</taxon>
        <taxon>Pucciniomycotina</taxon>
        <taxon>Pucciniomycetes</taxon>
        <taxon>Pucciniales</taxon>
        <taxon>Pucciniaceae</taxon>
        <taxon>Puccinia</taxon>
    </lineage>
</organism>
<accession>A0A0L6U9A2</accession>
<dbReference type="AlphaFoldDB" id="A0A0L6U9A2"/>
<sequence>MPSIILCYNKIDYNICLITIKCSFIPLQNKNSFLRTLSLIWDTFLCGVRLWDRWSCKAVKRICKQTLKKKLAQLLAVDMLQLCQNIHTCKQVEFGCQLGWSMLHVNCRQKKKLIITLYVPIGLICKFVIKHYQFLPAIKAMRIIQEKWYFVGNLFLQITLETHVRLISKFVTRILNLRSSSYQDNSGKMVFGRKNILAHNFVNTVWNDLKICKKAFLIYSENHFKLWLWGMPILKVKALRIIQENGIFYLYFLARKMVFCRKLVFNYELNLESKMSFCRKNIFCSSFGSTGWIDLTIDNKEFEMYYEKNLKFWLWDMSSLEVQAMRIISYKQDLFWLKLLMEKFFFLLENFQICGNGKLLLEMALLSLGLKSSPVTLSRPCHIPAQDSLLHLKNPNLLLSRIAYSFKKNLGTQSHQDKTSVNLIDQYPSINTHLPSFQLLPILAFISQLPCLHSSLSIILLQYAFSLSHSIPNCGFDFQQFSRHLIRHSTTQPLLQVIKSFKMFKKSIIRGSYINKTVEKIFIMIKNILNSAIIRGISINQTVEKIFIIIKNIFKTVSHCHKYQYFIEQNKFEFFSEYIETRHAPRPKINPSSIVQGIHRNKFPTKYHFSWIILIALTSNLEQSNMHSPSYEQKYFCYKLPLLTVLLTTPLPYRSSHILFTYWCGFNYFTHPQAWLARLTDEPNLNHYLCTNQSHAGESSASFLFVSLASSSSISSSFISSCESCMHPSSSISSSSSSSSSGPIGSGKFSESSNPKFTSVGKESISPGICERGWCKLSIC</sequence>
<comment type="caution">
    <text evidence="2">The sequence shown here is derived from an EMBL/GenBank/DDBJ whole genome shotgun (WGS) entry which is preliminary data.</text>
</comment>
<evidence type="ECO:0000313" key="3">
    <source>
        <dbReference type="Proteomes" id="UP000037035"/>
    </source>
</evidence>
<keyword evidence="3" id="KW-1185">Reference proteome</keyword>
<feature type="region of interest" description="Disordered" evidence="1">
    <location>
        <begin position="730"/>
        <end position="764"/>
    </location>
</feature>
<evidence type="ECO:0000256" key="1">
    <source>
        <dbReference type="SAM" id="MobiDB-lite"/>
    </source>
</evidence>
<proteinExistence type="predicted"/>
<evidence type="ECO:0000313" key="2">
    <source>
        <dbReference type="EMBL" id="KNZ44842.1"/>
    </source>
</evidence>